<sequence length="212" mass="23627">MKNKISKNHQINQSKSDVQCKKHLKHRQSPGVCSVCLSERLSQLSSPSSRTNTTTMASSCSSLSSSHHSSESSPVHSVCSLALEAKKSITMSFLRSAKNVLTKSKSMASVARAQRGEVRDGKKKSGFWSKLLRSRSKKINEGLVHSRTTKVHQWRFHRFVPGSLDSKVDYIVVVIEESKELDLLTVDALMGLLLAHKERLNNKLSLKEKEGK</sequence>
<feature type="region of interest" description="Disordered" evidence="1">
    <location>
        <begin position="1"/>
        <end position="23"/>
    </location>
</feature>
<dbReference type="AlphaFoldDB" id="A0A7J7GP51"/>
<reference evidence="3" key="1">
    <citation type="journal article" date="2020" name="Nat. Commun.">
        <title>Genome assembly of wild tea tree DASZ reveals pedigree and selection history of tea varieties.</title>
        <authorList>
            <person name="Zhang W."/>
            <person name="Zhang Y."/>
            <person name="Qiu H."/>
            <person name="Guo Y."/>
            <person name="Wan H."/>
            <person name="Zhang X."/>
            <person name="Scossa F."/>
            <person name="Alseekh S."/>
            <person name="Zhang Q."/>
            <person name="Wang P."/>
            <person name="Xu L."/>
            <person name="Schmidt M.H."/>
            <person name="Jia X."/>
            <person name="Li D."/>
            <person name="Zhu A."/>
            <person name="Guo F."/>
            <person name="Chen W."/>
            <person name="Ni D."/>
            <person name="Usadel B."/>
            <person name="Fernie A.R."/>
            <person name="Wen W."/>
        </authorList>
    </citation>
    <scope>NUCLEOTIDE SEQUENCE [LARGE SCALE GENOMIC DNA]</scope>
    <source>
        <strain evidence="3">cv. G240</strain>
    </source>
</reference>
<proteinExistence type="predicted"/>
<protein>
    <submittedName>
        <fullName evidence="2">Uncharacterized protein</fullName>
    </submittedName>
</protein>
<dbReference type="Proteomes" id="UP000593564">
    <property type="component" value="Unassembled WGS sequence"/>
</dbReference>
<dbReference type="PANTHER" id="PTHR34046:SF7">
    <property type="entry name" value="DUF740 FAMILY PROTEIN"/>
    <property type="match status" value="1"/>
</dbReference>
<comment type="caution">
    <text evidence="2">The sequence shown here is derived from an EMBL/GenBank/DDBJ whole genome shotgun (WGS) entry which is preliminary data.</text>
</comment>
<organism evidence="2 3">
    <name type="scientific">Camellia sinensis</name>
    <name type="common">Tea plant</name>
    <name type="synonym">Thea sinensis</name>
    <dbReference type="NCBI Taxonomy" id="4442"/>
    <lineage>
        <taxon>Eukaryota</taxon>
        <taxon>Viridiplantae</taxon>
        <taxon>Streptophyta</taxon>
        <taxon>Embryophyta</taxon>
        <taxon>Tracheophyta</taxon>
        <taxon>Spermatophyta</taxon>
        <taxon>Magnoliopsida</taxon>
        <taxon>eudicotyledons</taxon>
        <taxon>Gunneridae</taxon>
        <taxon>Pentapetalae</taxon>
        <taxon>asterids</taxon>
        <taxon>Ericales</taxon>
        <taxon>Theaceae</taxon>
        <taxon>Camellia</taxon>
    </lineage>
</organism>
<dbReference type="EMBL" id="JACBKZ010000009">
    <property type="protein sequence ID" value="KAF5942573.1"/>
    <property type="molecule type" value="Genomic_DNA"/>
</dbReference>
<name>A0A7J7GP51_CAMSI</name>
<accession>A0A7J7GP51</accession>
<feature type="compositionally biased region" description="Low complexity" evidence="1">
    <location>
        <begin position="58"/>
        <end position="72"/>
    </location>
</feature>
<gene>
    <name evidence="2" type="ORF">HYC85_020215</name>
</gene>
<evidence type="ECO:0000256" key="1">
    <source>
        <dbReference type="SAM" id="MobiDB-lite"/>
    </source>
</evidence>
<dbReference type="PANTHER" id="PTHR34046">
    <property type="entry name" value="OS06G0218800 PROTEIN"/>
    <property type="match status" value="1"/>
</dbReference>
<feature type="compositionally biased region" description="Polar residues" evidence="1">
    <location>
        <begin position="8"/>
        <end position="17"/>
    </location>
</feature>
<evidence type="ECO:0000313" key="3">
    <source>
        <dbReference type="Proteomes" id="UP000593564"/>
    </source>
</evidence>
<feature type="region of interest" description="Disordered" evidence="1">
    <location>
        <begin position="45"/>
        <end position="72"/>
    </location>
</feature>
<keyword evidence="3" id="KW-1185">Reference proteome</keyword>
<evidence type="ECO:0000313" key="2">
    <source>
        <dbReference type="EMBL" id="KAF5942573.1"/>
    </source>
</evidence>
<reference evidence="2 3" key="2">
    <citation type="submission" date="2020-07" db="EMBL/GenBank/DDBJ databases">
        <title>Genome assembly of wild tea tree DASZ reveals pedigree and selection history of tea varieties.</title>
        <authorList>
            <person name="Zhang W."/>
        </authorList>
    </citation>
    <scope>NUCLEOTIDE SEQUENCE [LARGE SCALE GENOMIC DNA]</scope>
    <source>
        <strain evidence="3">cv. G240</strain>
        <tissue evidence="2">Leaf</tissue>
    </source>
</reference>